<name>A0A232EG16_9HYME</name>
<protein>
    <submittedName>
        <fullName evidence="1">Uncharacterized protein</fullName>
    </submittedName>
</protein>
<sequence>MVLNMYNKKKKLRECAPTFVFSVSPTKKWHFSRRIPHIYLNYPNAHAELVLLYKQTHVLDYKIPKSCHANLCK</sequence>
<reference evidence="1 2" key="1">
    <citation type="journal article" date="2017" name="Curr. Biol.">
        <title>The Evolution of Venom by Co-option of Single-Copy Genes.</title>
        <authorList>
            <person name="Martinson E.O."/>
            <person name="Mrinalini"/>
            <person name="Kelkar Y.D."/>
            <person name="Chang C.H."/>
            <person name="Werren J.H."/>
        </authorList>
    </citation>
    <scope>NUCLEOTIDE SEQUENCE [LARGE SCALE GENOMIC DNA]</scope>
    <source>
        <strain evidence="1 2">Alberta</strain>
        <tissue evidence="1">Whole body</tissue>
    </source>
</reference>
<keyword evidence="2" id="KW-1185">Reference proteome</keyword>
<accession>A0A232EG16</accession>
<gene>
    <name evidence="1" type="ORF">TSAR_009015</name>
</gene>
<dbReference type="EMBL" id="NNAY01004902">
    <property type="protein sequence ID" value="OXU17268.1"/>
    <property type="molecule type" value="Genomic_DNA"/>
</dbReference>
<comment type="caution">
    <text evidence="1">The sequence shown here is derived from an EMBL/GenBank/DDBJ whole genome shotgun (WGS) entry which is preliminary data.</text>
</comment>
<proteinExistence type="predicted"/>
<dbReference type="Proteomes" id="UP000215335">
    <property type="component" value="Unassembled WGS sequence"/>
</dbReference>
<dbReference type="AlphaFoldDB" id="A0A232EG16"/>
<organism evidence="1 2">
    <name type="scientific">Trichomalopsis sarcophagae</name>
    <dbReference type="NCBI Taxonomy" id="543379"/>
    <lineage>
        <taxon>Eukaryota</taxon>
        <taxon>Metazoa</taxon>
        <taxon>Ecdysozoa</taxon>
        <taxon>Arthropoda</taxon>
        <taxon>Hexapoda</taxon>
        <taxon>Insecta</taxon>
        <taxon>Pterygota</taxon>
        <taxon>Neoptera</taxon>
        <taxon>Endopterygota</taxon>
        <taxon>Hymenoptera</taxon>
        <taxon>Apocrita</taxon>
        <taxon>Proctotrupomorpha</taxon>
        <taxon>Chalcidoidea</taxon>
        <taxon>Pteromalidae</taxon>
        <taxon>Pteromalinae</taxon>
        <taxon>Trichomalopsis</taxon>
    </lineage>
</organism>
<evidence type="ECO:0000313" key="1">
    <source>
        <dbReference type="EMBL" id="OXU17268.1"/>
    </source>
</evidence>
<evidence type="ECO:0000313" key="2">
    <source>
        <dbReference type="Proteomes" id="UP000215335"/>
    </source>
</evidence>